<name>A0A9W8YQD6_9PEZI</name>
<sequence>MTPWKAPEDYRSRPVAILGGGVLGRRIATCWIAAGYKVQVRDPDVSQREACEAYAKENVQNYSAAKDSHAELGQLTTHAELQDAVRDAWLVVECVPEKLHIKIDTFAELEKLAPSDSILASNSSSYKSSEMLQKVESDDTKARILNTHYYMPPRNMLVELMTDGFTDPAIIDFMVERQRDAGTQPYVARKESTGFIYNRIWAALKREILLTIEEGVSTPQEIDSMFTTMFRIPIDMGPCNMMDGVGLDTVANIEEHYVTERGLPTHTVEWLRKEYVDQGKLGSKSKKGGLFAPAEFRPV</sequence>
<dbReference type="Gene3D" id="3.40.50.720">
    <property type="entry name" value="NAD(P)-binding Rossmann-like Domain"/>
    <property type="match status" value="1"/>
</dbReference>
<evidence type="ECO:0008006" key="8">
    <source>
        <dbReference type="Google" id="ProtNLM"/>
    </source>
</evidence>
<dbReference type="PIRSF" id="PIRSF000105">
    <property type="entry name" value="HCDH"/>
    <property type="match status" value="1"/>
</dbReference>
<dbReference type="InterPro" id="IPR008927">
    <property type="entry name" value="6-PGluconate_DH-like_C_sf"/>
</dbReference>
<dbReference type="SUPFAM" id="SSF51735">
    <property type="entry name" value="NAD(P)-binding Rossmann-fold domains"/>
    <property type="match status" value="1"/>
</dbReference>
<feature type="domain" description="3-hydroxyacyl-CoA dehydrogenase C-terminal" evidence="4">
    <location>
        <begin position="194"/>
        <end position="289"/>
    </location>
</feature>
<evidence type="ECO:0000256" key="2">
    <source>
        <dbReference type="ARBA" id="ARBA00023002"/>
    </source>
</evidence>
<dbReference type="Gene3D" id="1.10.1040.10">
    <property type="entry name" value="N-(1-d-carboxylethyl)-l-norvaline Dehydrogenase, domain 2"/>
    <property type="match status" value="1"/>
</dbReference>
<dbReference type="Pfam" id="PF02737">
    <property type="entry name" value="3HCDH_N"/>
    <property type="match status" value="1"/>
</dbReference>
<dbReference type="InterPro" id="IPR006108">
    <property type="entry name" value="3HC_DH_C"/>
</dbReference>
<dbReference type="InterPro" id="IPR013328">
    <property type="entry name" value="6PGD_dom2"/>
</dbReference>
<gene>
    <name evidence="6" type="ORF">N0V93_007586</name>
</gene>
<feature type="domain" description="3-hydroxyacyl-CoA dehydrogenase NAD binding" evidence="5">
    <location>
        <begin position="15"/>
        <end position="188"/>
    </location>
</feature>
<evidence type="ECO:0000259" key="5">
    <source>
        <dbReference type="Pfam" id="PF02737"/>
    </source>
</evidence>
<dbReference type="AlphaFoldDB" id="A0A9W8YQD6"/>
<proteinExistence type="inferred from homology"/>
<keyword evidence="2" id="KW-0560">Oxidoreductase</keyword>
<dbReference type="SUPFAM" id="SSF48179">
    <property type="entry name" value="6-phosphogluconate dehydrogenase C-terminal domain-like"/>
    <property type="match status" value="1"/>
</dbReference>
<dbReference type="GO" id="GO:0006631">
    <property type="term" value="P:fatty acid metabolic process"/>
    <property type="evidence" value="ECO:0007669"/>
    <property type="project" value="InterPro"/>
</dbReference>
<evidence type="ECO:0000256" key="3">
    <source>
        <dbReference type="PIRSR" id="PIRSR000105-1"/>
    </source>
</evidence>
<protein>
    <recommendedName>
        <fullName evidence="8">3-hydroxyacyl-CoA dehydrogenase</fullName>
    </recommendedName>
</protein>
<dbReference type="EMBL" id="JAPEVB010000004">
    <property type="protein sequence ID" value="KAJ4390113.1"/>
    <property type="molecule type" value="Genomic_DNA"/>
</dbReference>
<comment type="caution">
    <text evidence="6">The sequence shown here is derived from an EMBL/GenBank/DDBJ whole genome shotgun (WGS) entry which is preliminary data.</text>
</comment>
<feature type="site" description="Important for catalytic activity" evidence="3">
    <location>
        <position position="148"/>
    </location>
</feature>
<dbReference type="InterPro" id="IPR006176">
    <property type="entry name" value="3-OHacyl-CoA_DH_NAD-bd"/>
</dbReference>
<evidence type="ECO:0000259" key="4">
    <source>
        <dbReference type="Pfam" id="PF00725"/>
    </source>
</evidence>
<reference evidence="6" key="1">
    <citation type="submission" date="2022-10" db="EMBL/GenBank/DDBJ databases">
        <title>Tapping the CABI collections for fungal endophytes: first genome assemblies for Collariella, Neodidymelliopsis, Ascochyta clinopodiicola, Didymella pomorum, Didymosphaeria variabile, Neocosmospora piperis and Neocucurbitaria cava.</title>
        <authorList>
            <person name="Hill R."/>
        </authorList>
    </citation>
    <scope>NUCLEOTIDE SEQUENCE</scope>
    <source>
        <strain evidence="6">IMI 355082</strain>
    </source>
</reference>
<dbReference type="OrthoDB" id="5958943at2759"/>
<dbReference type="PANTHER" id="PTHR48075:SF10">
    <property type="entry name" value="DEHYDROGENASE, PUTATIVE (AFU_ORTHOLOGUE AFUA_5G10070)-RELATED"/>
    <property type="match status" value="1"/>
</dbReference>
<dbReference type="Proteomes" id="UP001140453">
    <property type="component" value="Unassembled WGS sequence"/>
</dbReference>
<dbReference type="GO" id="GO:0070403">
    <property type="term" value="F:NAD+ binding"/>
    <property type="evidence" value="ECO:0007669"/>
    <property type="project" value="InterPro"/>
</dbReference>
<dbReference type="PANTHER" id="PTHR48075">
    <property type="entry name" value="3-HYDROXYACYL-COA DEHYDROGENASE FAMILY PROTEIN"/>
    <property type="match status" value="1"/>
</dbReference>
<dbReference type="InterPro" id="IPR036291">
    <property type="entry name" value="NAD(P)-bd_dom_sf"/>
</dbReference>
<comment type="similarity">
    <text evidence="1">Belongs to the 3-hydroxyacyl-CoA dehydrogenase family.</text>
</comment>
<evidence type="ECO:0000313" key="6">
    <source>
        <dbReference type="EMBL" id="KAJ4390113.1"/>
    </source>
</evidence>
<dbReference type="GO" id="GO:0016616">
    <property type="term" value="F:oxidoreductase activity, acting on the CH-OH group of donors, NAD or NADP as acceptor"/>
    <property type="evidence" value="ECO:0007669"/>
    <property type="project" value="InterPro"/>
</dbReference>
<accession>A0A9W8YQD6</accession>
<dbReference type="InterPro" id="IPR022694">
    <property type="entry name" value="3-OHacyl-CoA_DH"/>
</dbReference>
<dbReference type="Pfam" id="PF00725">
    <property type="entry name" value="3HCDH"/>
    <property type="match status" value="1"/>
</dbReference>
<evidence type="ECO:0000313" key="7">
    <source>
        <dbReference type="Proteomes" id="UP001140453"/>
    </source>
</evidence>
<organism evidence="6 7">
    <name type="scientific">Gnomoniopsis smithogilvyi</name>
    <dbReference type="NCBI Taxonomy" id="1191159"/>
    <lineage>
        <taxon>Eukaryota</taxon>
        <taxon>Fungi</taxon>
        <taxon>Dikarya</taxon>
        <taxon>Ascomycota</taxon>
        <taxon>Pezizomycotina</taxon>
        <taxon>Sordariomycetes</taxon>
        <taxon>Sordariomycetidae</taxon>
        <taxon>Diaporthales</taxon>
        <taxon>Gnomoniaceae</taxon>
        <taxon>Gnomoniopsis</taxon>
    </lineage>
</organism>
<keyword evidence="7" id="KW-1185">Reference proteome</keyword>
<evidence type="ECO:0000256" key="1">
    <source>
        <dbReference type="ARBA" id="ARBA00009463"/>
    </source>
</evidence>